<keyword evidence="5" id="KW-0560">Oxidoreductase</keyword>
<evidence type="ECO:0000256" key="5">
    <source>
        <dbReference type="ARBA" id="ARBA00023002"/>
    </source>
</evidence>
<name>A0A8J6QT64_9BACT</name>
<feature type="transmembrane region" description="Helical" evidence="8">
    <location>
        <begin position="229"/>
        <end position="250"/>
    </location>
</feature>
<feature type="transmembrane region" description="Helical" evidence="8">
    <location>
        <begin position="517"/>
        <end position="538"/>
    </location>
</feature>
<proteinExistence type="predicted"/>
<feature type="transmembrane region" description="Helical" evidence="8">
    <location>
        <begin position="196"/>
        <end position="217"/>
    </location>
</feature>
<feature type="transmembrane region" description="Helical" evidence="8">
    <location>
        <begin position="421"/>
        <end position="446"/>
    </location>
</feature>
<dbReference type="GO" id="GO:0016491">
    <property type="term" value="F:oxidoreductase activity"/>
    <property type="evidence" value="ECO:0007669"/>
    <property type="project" value="UniProtKB-KW"/>
</dbReference>
<keyword evidence="6 8" id="KW-0472">Membrane</keyword>
<gene>
    <name evidence="10" type="ORF">ICT70_12900</name>
</gene>
<evidence type="ECO:0000313" key="10">
    <source>
        <dbReference type="EMBL" id="MBD1401560.1"/>
    </source>
</evidence>
<feature type="transmembrane region" description="Helical" evidence="8">
    <location>
        <begin position="467"/>
        <end position="485"/>
    </location>
</feature>
<dbReference type="GO" id="GO:0042773">
    <property type="term" value="P:ATP synthesis coupled electron transport"/>
    <property type="evidence" value="ECO:0007669"/>
    <property type="project" value="InterPro"/>
</dbReference>
<protein>
    <submittedName>
        <fullName evidence="10">Hydrogenase</fullName>
    </submittedName>
</protein>
<feature type="transmembrane region" description="Helical" evidence="8">
    <location>
        <begin position="270"/>
        <end position="292"/>
    </location>
</feature>
<evidence type="ECO:0000256" key="3">
    <source>
        <dbReference type="ARBA" id="ARBA00022692"/>
    </source>
</evidence>
<sequence>MPWLLTAVALAGLSGVPGLFMNRYGSGGERIACALIVAAALCGLGAVVQVFYDGDPLLLAWSWNIPGAAFIVRLDALAAFFLMPLCLVAAAGAIYGLMYMAQSHHPENGRQFRLFYGLVVAAVMLVVCAGNSLLFLFAWELMAVSGFFLITADDQLEEARKAGFVYLAASHTGVLALLAMFVLLEQGSGSFTFPAAGLLVAQGGSAAAIFLLGLFGFGLKAGLIPLHIWLPAAHAAAPSHASALLSGVMIKTGIYGLMRLTSFFSEIPFWWGGSLLALGALSAVFGVVLALAQHDIKRLLAYHSVENIGIIALGLGMALVGRSLAEPLLVMLGLGGALLHVVNHGLFKSLLFLSVGSVVQATGTRDLSQYGGLSKHQPLTALLFLGGAVAISGLPPFNGFISEWLIYTGVFSSAGKDVGGGIAILLIAPVLALTGALALACFVKVFGMTFLGHPRSDAVVQAKEAPALMLAPMMVLLGFCAWIGLLPQTLGPLLLNAVGSWNSAALEMPTALPLQSLTNISVFAWVLLLTCGVSIWWLQRRRHHVVRSLGTWGCGYQLPNQRMQYSAGSFADTIVALFHFGLWTRRHGGQARGLFPVGEHLTCHTPDIVLDRAIIPASSGISWLFVRLRSWVQNGLLAFYLLYIALTLIFFLLWFM</sequence>
<evidence type="ECO:0000256" key="8">
    <source>
        <dbReference type="SAM" id="Phobius"/>
    </source>
</evidence>
<dbReference type="RefSeq" id="WP_191157296.1">
    <property type="nucleotide sequence ID" value="NZ_JACWUN010000017.1"/>
</dbReference>
<feature type="transmembrane region" description="Helical" evidence="8">
    <location>
        <begin position="6"/>
        <end position="24"/>
    </location>
</feature>
<comment type="caution">
    <text evidence="10">The sequence shown here is derived from an EMBL/GenBank/DDBJ whole genome shotgun (WGS) entry which is preliminary data.</text>
</comment>
<evidence type="ECO:0000259" key="9">
    <source>
        <dbReference type="Pfam" id="PF00361"/>
    </source>
</evidence>
<evidence type="ECO:0000256" key="7">
    <source>
        <dbReference type="RuleBase" id="RU000320"/>
    </source>
</evidence>
<dbReference type="Proteomes" id="UP000632828">
    <property type="component" value="Unassembled WGS sequence"/>
</dbReference>
<dbReference type="AlphaFoldDB" id="A0A8J6QT64"/>
<feature type="transmembrane region" description="Helical" evidence="8">
    <location>
        <begin position="164"/>
        <end position="184"/>
    </location>
</feature>
<dbReference type="Pfam" id="PF00361">
    <property type="entry name" value="Proton_antipo_M"/>
    <property type="match status" value="1"/>
</dbReference>
<dbReference type="InterPro" id="IPR001750">
    <property type="entry name" value="ND/Mrp_TM"/>
</dbReference>
<feature type="transmembrane region" description="Helical" evidence="8">
    <location>
        <begin position="111"/>
        <end position="127"/>
    </location>
</feature>
<keyword evidence="3 7" id="KW-0812">Transmembrane</keyword>
<accession>A0A8J6QT64</accession>
<feature type="transmembrane region" description="Helical" evidence="8">
    <location>
        <begin position="133"/>
        <end position="152"/>
    </location>
</feature>
<dbReference type="InterPro" id="IPR003918">
    <property type="entry name" value="NADH_UbQ_OxRdtase"/>
</dbReference>
<dbReference type="GO" id="GO:0008137">
    <property type="term" value="F:NADH dehydrogenase (ubiquinone) activity"/>
    <property type="evidence" value="ECO:0007669"/>
    <property type="project" value="InterPro"/>
</dbReference>
<feature type="transmembrane region" description="Helical" evidence="8">
    <location>
        <begin position="337"/>
        <end position="359"/>
    </location>
</feature>
<evidence type="ECO:0000256" key="4">
    <source>
        <dbReference type="ARBA" id="ARBA00022989"/>
    </source>
</evidence>
<comment type="subcellular location">
    <subcellularLocation>
        <location evidence="1">Cell membrane</location>
        <topology evidence="1">Multi-pass membrane protein</topology>
    </subcellularLocation>
    <subcellularLocation>
        <location evidence="7">Membrane</location>
        <topology evidence="7">Multi-pass membrane protein</topology>
    </subcellularLocation>
</comment>
<reference evidence="10" key="1">
    <citation type="submission" date="2020-09" db="EMBL/GenBank/DDBJ databases">
        <title>Pelobacter alkaliphilus sp. nov., a novel anaerobic arsenate-reducing bacterium from terrestrial mud volcano.</title>
        <authorList>
            <person name="Khomyakova M.A."/>
            <person name="Merkel A.Y."/>
            <person name="Slobodkin A.I."/>
        </authorList>
    </citation>
    <scope>NUCLEOTIDE SEQUENCE</scope>
    <source>
        <strain evidence="10">M08fum</strain>
    </source>
</reference>
<keyword evidence="4 8" id="KW-1133">Transmembrane helix</keyword>
<keyword evidence="2" id="KW-1003">Cell membrane</keyword>
<dbReference type="PANTHER" id="PTHR42682">
    <property type="entry name" value="HYDROGENASE-4 COMPONENT F"/>
    <property type="match status" value="1"/>
</dbReference>
<feature type="domain" description="NADH:quinone oxidoreductase/Mrp antiporter transmembrane" evidence="9">
    <location>
        <begin position="129"/>
        <end position="413"/>
    </location>
</feature>
<dbReference type="InterPro" id="IPR052175">
    <property type="entry name" value="ComplexI-like_HydComp"/>
</dbReference>
<evidence type="ECO:0000256" key="2">
    <source>
        <dbReference type="ARBA" id="ARBA00022475"/>
    </source>
</evidence>
<dbReference type="PANTHER" id="PTHR42682:SF3">
    <property type="entry name" value="FORMATE HYDROGENLYASE SUBUNIT 3-RELATED"/>
    <property type="match status" value="1"/>
</dbReference>
<feature type="transmembrane region" description="Helical" evidence="8">
    <location>
        <begin position="31"/>
        <end position="52"/>
    </location>
</feature>
<evidence type="ECO:0000313" key="11">
    <source>
        <dbReference type="Proteomes" id="UP000632828"/>
    </source>
</evidence>
<dbReference type="GO" id="GO:0005886">
    <property type="term" value="C:plasma membrane"/>
    <property type="evidence" value="ECO:0007669"/>
    <property type="project" value="UniProtKB-SubCell"/>
</dbReference>
<keyword evidence="11" id="KW-1185">Reference proteome</keyword>
<evidence type="ECO:0000256" key="1">
    <source>
        <dbReference type="ARBA" id="ARBA00004651"/>
    </source>
</evidence>
<dbReference type="PRINTS" id="PR01437">
    <property type="entry name" value="NUOXDRDTASE4"/>
</dbReference>
<feature type="transmembrane region" description="Helical" evidence="8">
    <location>
        <begin position="637"/>
        <end position="655"/>
    </location>
</feature>
<evidence type="ECO:0000256" key="6">
    <source>
        <dbReference type="ARBA" id="ARBA00023136"/>
    </source>
</evidence>
<feature type="transmembrane region" description="Helical" evidence="8">
    <location>
        <begin position="304"/>
        <end position="325"/>
    </location>
</feature>
<feature type="transmembrane region" description="Helical" evidence="8">
    <location>
        <begin position="76"/>
        <end position="99"/>
    </location>
</feature>
<feature type="transmembrane region" description="Helical" evidence="8">
    <location>
        <begin position="379"/>
        <end position="401"/>
    </location>
</feature>
<dbReference type="EMBL" id="JACWUN010000017">
    <property type="protein sequence ID" value="MBD1401560.1"/>
    <property type="molecule type" value="Genomic_DNA"/>
</dbReference>
<organism evidence="10 11">
    <name type="scientific">Pelovirga terrestris</name>
    <dbReference type="NCBI Taxonomy" id="2771352"/>
    <lineage>
        <taxon>Bacteria</taxon>
        <taxon>Pseudomonadati</taxon>
        <taxon>Thermodesulfobacteriota</taxon>
        <taxon>Desulfuromonadia</taxon>
        <taxon>Geobacterales</taxon>
        <taxon>Geobacteraceae</taxon>
        <taxon>Pelovirga</taxon>
    </lineage>
</organism>